<dbReference type="OrthoDB" id="573055at2"/>
<feature type="signal peptide" evidence="1">
    <location>
        <begin position="1"/>
        <end position="19"/>
    </location>
</feature>
<comment type="caution">
    <text evidence="2">The sequence shown here is derived from an EMBL/GenBank/DDBJ whole genome shotgun (WGS) entry which is preliminary data.</text>
</comment>
<name>A0A327JQJ8_9HYPH</name>
<feature type="chain" id="PRO_5016404191" evidence="1">
    <location>
        <begin position="20"/>
        <end position="120"/>
    </location>
</feature>
<reference evidence="2 3" key="1">
    <citation type="submission" date="2017-07" db="EMBL/GenBank/DDBJ databases">
        <title>Draft Genome Sequences of Select Purple Nonsulfur Bacteria.</title>
        <authorList>
            <person name="Lasarre B."/>
            <person name="Mckinlay J.B."/>
        </authorList>
    </citation>
    <scope>NUCLEOTIDE SEQUENCE [LARGE SCALE GENOMIC DNA]</scope>
    <source>
        <strain evidence="2 3">DSM 11290</strain>
    </source>
</reference>
<keyword evidence="1" id="KW-0732">Signal</keyword>
<sequence length="120" mass="12524">MAFALVAAAVVLSPRLAVAGAADVVAAEASKAPSGAWTFRVTVRHADEGWDHYADKWQVVGPDGTVLATRVLHHPHVNEQPFTRSLSGVKLPAGIESVTVRAGDSVHGFGGHEAVVKLTP</sequence>
<organism evidence="2 3">
    <name type="scientific">Rhodobium orientis</name>
    <dbReference type="NCBI Taxonomy" id="34017"/>
    <lineage>
        <taxon>Bacteria</taxon>
        <taxon>Pseudomonadati</taxon>
        <taxon>Pseudomonadota</taxon>
        <taxon>Alphaproteobacteria</taxon>
        <taxon>Hyphomicrobiales</taxon>
        <taxon>Rhodobiaceae</taxon>
        <taxon>Rhodobium</taxon>
    </lineage>
</organism>
<evidence type="ECO:0000256" key="1">
    <source>
        <dbReference type="SAM" id="SignalP"/>
    </source>
</evidence>
<evidence type="ECO:0000313" key="3">
    <source>
        <dbReference type="Proteomes" id="UP000249299"/>
    </source>
</evidence>
<keyword evidence="3" id="KW-1185">Reference proteome</keyword>
<dbReference type="EMBL" id="NPEV01000013">
    <property type="protein sequence ID" value="RAI27965.1"/>
    <property type="molecule type" value="Genomic_DNA"/>
</dbReference>
<evidence type="ECO:0000313" key="2">
    <source>
        <dbReference type="EMBL" id="RAI27965.1"/>
    </source>
</evidence>
<gene>
    <name evidence="2" type="ORF">CH339_08600</name>
</gene>
<dbReference type="AlphaFoldDB" id="A0A327JQJ8"/>
<accession>A0A327JQJ8</accession>
<protein>
    <submittedName>
        <fullName evidence="2">Uncharacterized protein</fullName>
    </submittedName>
</protein>
<proteinExistence type="predicted"/>
<dbReference type="Proteomes" id="UP000249299">
    <property type="component" value="Unassembled WGS sequence"/>
</dbReference>